<evidence type="ECO:0000256" key="3">
    <source>
        <dbReference type="ARBA" id="ARBA00022960"/>
    </source>
</evidence>
<keyword evidence="5" id="KW-0012">Acyltransferase</keyword>
<dbReference type="PROSITE" id="PS51191">
    <property type="entry name" value="FEMABX"/>
    <property type="match status" value="1"/>
</dbReference>
<dbReference type="AlphaFoldDB" id="A0A0N0IQL8"/>
<dbReference type="SUPFAM" id="SSF55729">
    <property type="entry name" value="Acyl-CoA N-acyltransferases (Nat)"/>
    <property type="match status" value="2"/>
</dbReference>
<evidence type="ECO:0000313" key="8">
    <source>
        <dbReference type="Proteomes" id="UP000053099"/>
    </source>
</evidence>
<dbReference type="Pfam" id="PF02388">
    <property type="entry name" value="FemAB"/>
    <property type="match status" value="2"/>
</dbReference>
<dbReference type="GO" id="GO:0016755">
    <property type="term" value="F:aminoacyltransferase activity"/>
    <property type="evidence" value="ECO:0007669"/>
    <property type="project" value="InterPro"/>
</dbReference>
<evidence type="ECO:0000256" key="5">
    <source>
        <dbReference type="ARBA" id="ARBA00023315"/>
    </source>
</evidence>
<dbReference type="InterPro" id="IPR016181">
    <property type="entry name" value="Acyl_CoA_acyltransferase"/>
</dbReference>
<dbReference type="Proteomes" id="UP000053099">
    <property type="component" value="Unassembled WGS sequence"/>
</dbReference>
<proteinExistence type="inferred from homology"/>
<evidence type="ECO:0000256" key="4">
    <source>
        <dbReference type="ARBA" id="ARBA00022984"/>
    </source>
</evidence>
<organism evidence="7 8">
    <name type="scientific">Thermus scotoductus</name>
    <dbReference type="NCBI Taxonomy" id="37636"/>
    <lineage>
        <taxon>Bacteria</taxon>
        <taxon>Thermotogati</taxon>
        <taxon>Deinococcota</taxon>
        <taxon>Deinococci</taxon>
        <taxon>Thermales</taxon>
        <taxon>Thermaceae</taxon>
        <taxon>Thermus</taxon>
    </lineage>
</organism>
<comment type="similarity">
    <text evidence="1">Belongs to the FemABX family.</text>
</comment>
<keyword evidence="2" id="KW-0808">Transferase</keyword>
<dbReference type="PANTHER" id="PTHR36174:SF1">
    <property type="entry name" value="LIPID II:GLYCINE GLYCYLTRANSFERASE"/>
    <property type="match status" value="1"/>
</dbReference>
<name>A0A0N0IQL8_THESC</name>
<dbReference type="PATRIC" id="fig|37636.3.peg.357"/>
<dbReference type="InterPro" id="IPR003447">
    <property type="entry name" value="FEMABX"/>
</dbReference>
<dbReference type="GO" id="GO:0008360">
    <property type="term" value="P:regulation of cell shape"/>
    <property type="evidence" value="ECO:0007669"/>
    <property type="project" value="UniProtKB-KW"/>
</dbReference>
<dbReference type="Gene3D" id="3.40.630.30">
    <property type="match status" value="2"/>
</dbReference>
<dbReference type="GO" id="GO:0009252">
    <property type="term" value="P:peptidoglycan biosynthetic process"/>
    <property type="evidence" value="ECO:0007669"/>
    <property type="project" value="UniProtKB-KW"/>
</dbReference>
<evidence type="ECO:0000256" key="2">
    <source>
        <dbReference type="ARBA" id="ARBA00022679"/>
    </source>
</evidence>
<comment type="caution">
    <text evidence="7">The sequence shown here is derived from an EMBL/GenBank/DDBJ whole genome shotgun (WGS) entry which is preliminary data.</text>
</comment>
<keyword evidence="4" id="KW-0573">Peptidoglycan synthesis</keyword>
<dbReference type="GO" id="GO:0071555">
    <property type="term" value="P:cell wall organization"/>
    <property type="evidence" value="ECO:0007669"/>
    <property type="project" value="UniProtKB-KW"/>
</dbReference>
<evidence type="ECO:0000313" key="7">
    <source>
        <dbReference type="EMBL" id="KPD31069.1"/>
    </source>
</evidence>
<accession>A0A0N0IQL8</accession>
<dbReference type="InterPro" id="IPR050644">
    <property type="entry name" value="PG_Glycine_Bridge_Synth"/>
</dbReference>
<dbReference type="PANTHER" id="PTHR36174">
    <property type="entry name" value="LIPID II:GLYCINE GLYCYLTRANSFERASE"/>
    <property type="match status" value="1"/>
</dbReference>
<evidence type="ECO:0000256" key="6">
    <source>
        <dbReference type="ARBA" id="ARBA00023316"/>
    </source>
</evidence>
<keyword evidence="6" id="KW-0961">Cell wall biogenesis/degradation</keyword>
<gene>
    <name evidence="7" type="ORF">AN926_06455</name>
</gene>
<protein>
    <submittedName>
        <fullName evidence="7">FemA-like protein</fullName>
    </submittedName>
</protein>
<evidence type="ECO:0000256" key="1">
    <source>
        <dbReference type="ARBA" id="ARBA00009943"/>
    </source>
</evidence>
<reference evidence="7 8" key="1">
    <citation type="submission" date="2015-09" db="EMBL/GenBank/DDBJ databases">
        <title>Draft genome sequence of Thermus scotoductus strain K1 isolated from a geothermal spring in Nagorno-Karabakh, Armenia.</title>
        <authorList>
            <person name="Saghatelyan A."/>
            <person name="Poghosyan L."/>
            <person name="Panosyan H."/>
            <person name="Birkeland N.-K."/>
        </authorList>
    </citation>
    <scope>NUCLEOTIDE SEQUENCE [LARGE SCALE GENOMIC DNA]</scope>
    <source>
        <strain evidence="7 8">K1</strain>
    </source>
</reference>
<keyword evidence="3" id="KW-0133">Cell shape</keyword>
<dbReference type="EMBL" id="LJJR01000016">
    <property type="protein sequence ID" value="KPD31069.1"/>
    <property type="molecule type" value="Genomic_DNA"/>
</dbReference>
<sequence length="340" mass="38062">MAELLEITDPEAWNRMVSSLPITSALQSWGWGEVKRLSGWVPRRLAVYGKEGLLGAAQVLLRPLPGGLRLAYAPRGPALSRLEDLPLVARALAQGVWGTHLVLEPEAGWPAEEPPPTFPGLLLEESIQPAYSLWLDLTQGEEALLKGMKEMHRRNARLALKRTELGVEGEEAFPEFFHLFEETNRRAKLLQHAKEYYQAVLREMNQPYGEAFLAVARKDGEALAAGLFVAFAGKVDYLYGGSSRAHPEAKAPMGMHLAAIRHGIGRGYRIYDLWGVPRTPEGSHAEGIWRFKEGFGGRRVHFPAYTLPLSPLYRPLKLLLRLRKTWVNLRVRGNPRDVLG</sequence>